<name>A0AAU9LYV3_9ASTR</name>
<reference evidence="2 3" key="1">
    <citation type="submission" date="2022-01" db="EMBL/GenBank/DDBJ databases">
        <authorList>
            <person name="Xiong W."/>
            <person name="Schranz E."/>
        </authorList>
    </citation>
    <scope>NUCLEOTIDE SEQUENCE [LARGE SCALE GENOMIC DNA]</scope>
</reference>
<feature type="compositionally biased region" description="Polar residues" evidence="1">
    <location>
        <begin position="37"/>
        <end position="59"/>
    </location>
</feature>
<accession>A0AAU9LYV3</accession>
<evidence type="ECO:0000313" key="2">
    <source>
        <dbReference type="EMBL" id="CAH1413878.1"/>
    </source>
</evidence>
<protein>
    <submittedName>
        <fullName evidence="2">Uncharacterized protein</fullName>
    </submittedName>
</protein>
<dbReference type="AlphaFoldDB" id="A0AAU9LYV3"/>
<proteinExistence type="predicted"/>
<sequence>MKLSSRDNTFGDDSDEYVSESIGVMTNIFVKPRPPLNTATSQKPSTELTASLSNSTNLPSKEHKSIAGSGHSSVNIKILEAKVDLLLEHLAKPPLALIPPVASSITAEDLEKALQKVLSESSVQPDSRLRRLEDF</sequence>
<dbReference type="Proteomes" id="UP001157418">
    <property type="component" value="Unassembled WGS sequence"/>
</dbReference>
<evidence type="ECO:0000256" key="1">
    <source>
        <dbReference type="SAM" id="MobiDB-lite"/>
    </source>
</evidence>
<comment type="caution">
    <text evidence="2">The sequence shown here is derived from an EMBL/GenBank/DDBJ whole genome shotgun (WGS) entry which is preliminary data.</text>
</comment>
<organism evidence="2 3">
    <name type="scientific">Lactuca virosa</name>
    <dbReference type="NCBI Taxonomy" id="75947"/>
    <lineage>
        <taxon>Eukaryota</taxon>
        <taxon>Viridiplantae</taxon>
        <taxon>Streptophyta</taxon>
        <taxon>Embryophyta</taxon>
        <taxon>Tracheophyta</taxon>
        <taxon>Spermatophyta</taxon>
        <taxon>Magnoliopsida</taxon>
        <taxon>eudicotyledons</taxon>
        <taxon>Gunneridae</taxon>
        <taxon>Pentapetalae</taxon>
        <taxon>asterids</taxon>
        <taxon>campanulids</taxon>
        <taxon>Asterales</taxon>
        <taxon>Asteraceae</taxon>
        <taxon>Cichorioideae</taxon>
        <taxon>Cichorieae</taxon>
        <taxon>Lactucinae</taxon>
        <taxon>Lactuca</taxon>
    </lineage>
</organism>
<evidence type="ECO:0000313" key="3">
    <source>
        <dbReference type="Proteomes" id="UP001157418"/>
    </source>
</evidence>
<gene>
    <name evidence="2" type="ORF">LVIROSA_LOCUS1819</name>
</gene>
<feature type="region of interest" description="Disordered" evidence="1">
    <location>
        <begin position="32"/>
        <end position="70"/>
    </location>
</feature>
<keyword evidence="3" id="KW-1185">Reference proteome</keyword>
<dbReference type="EMBL" id="CAKMRJ010000001">
    <property type="protein sequence ID" value="CAH1413878.1"/>
    <property type="molecule type" value="Genomic_DNA"/>
</dbReference>